<dbReference type="InterPro" id="IPR051695">
    <property type="entry name" value="Phosphoglycerate_Mutase"/>
</dbReference>
<dbReference type="SMART" id="SM00855">
    <property type="entry name" value="PGAM"/>
    <property type="match status" value="1"/>
</dbReference>
<evidence type="ECO:0000256" key="1">
    <source>
        <dbReference type="ARBA" id="ARBA00022801"/>
    </source>
</evidence>
<dbReference type="Proteomes" id="UP001498398">
    <property type="component" value="Unassembled WGS sequence"/>
</dbReference>
<accession>A0ABR1JSJ2</accession>
<dbReference type="Pfam" id="PF00300">
    <property type="entry name" value="His_Phos_1"/>
    <property type="match status" value="1"/>
</dbReference>
<dbReference type="EMBL" id="JBANRG010000008">
    <property type="protein sequence ID" value="KAK7464400.1"/>
    <property type="molecule type" value="Genomic_DNA"/>
</dbReference>
<reference evidence="2 3" key="1">
    <citation type="submission" date="2024-01" db="EMBL/GenBank/DDBJ databases">
        <title>A draft genome for the cacao thread blight pathogen Marasmiellus scandens.</title>
        <authorList>
            <person name="Baruah I.K."/>
            <person name="Leung J."/>
            <person name="Bukari Y."/>
            <person name="Amoako-Attah I."/>
            <person name="Meinhardt L.W."/>
            <person name="Bailey B.A."/>
            <person name="Cohen S.P."/>
        </authorList>
    </citation>
    <scope>NUCLEOTIDE SEQUENCE [LARGE SCALE GENOMIC DNA]</scope>
    <source>
        <strain evidence="2 3">GH-19</strain>
    </source>
</reference>
<dbReference type="CDD" id="cd07067">
    <property type="entry name" value="HP_PGM_like"/>
    <property type="match status" value="1"/>
</dbReference>
<dbReference type="PANTHER" id="PTHR46517">
    <property type="entry name" value="FRUCTOSE-2,6-BISPHOSPHATASE TIGAR"/>
    <property type="match status" value="1"/>
</dbReference>
<protein>
    <recommendedName>
        <fullName evidence="4">Phosphoglycerate mutase</fullName>
    </recommendedName>
</protein>
<dbReference type="Gene3D" id="3.40.50.1240">
    <property type="entry name" value="Phosphoglycerate mutase-like"/>
    <property type="match status" value="1"/>
</dbReference>
<proteinExistence type="predicted"/>
<gene>
    <name evidence="2" type="ORF">VKT23_006564</name>
</gene>
<comment type="caution">
    <text evidence="2">The sequence shown here is derived from an EMBL/GenBank/DDBJ whole genome shotgun (WGS) entry which is preliminary data.</text>
</comment>
<dbReference type="PANTHER" id="PTHR46517:SF1">
    <property type="entry name" value="FRUCTOSE-2,6-BISPHOSPHATASE TIGAR"/>
    <property type="match status" value="1"/>
</dbReference>
<keyword evidence="1" id="KW-0378">Hydrolase</keyword>
<dbReference type="InterPro" id="IPR013078">
    <property type="entry name" value="His_Pase_superF_clade-1"/>
</dbReference>
<organism evidence="2 3">
    <name type="scientific">Marasmiellus scandens</name>
    <dbReference type="NCBI Taxonomy" id="2682957"/>
    <lineage>
        <taxon>Eukaryota</taxon>
        <taxon>Fungi</taxon>
        <taxon>Dikarya</taxon>
        <taxon>Basidiomycota</taxon>
        <taxon>Agaricomycotina</taxon>
        <taxon>Agaricomycetes</taxon>
        <taxon>Agaricomycetidae</taxon>
        <taxon>Agaricales</taxon>
        <taxon>Marasmiineae</taxon>
        <taxon>Omphalotaceae</taxon>
        <taxon>Marasmiellus</taxon>
    </lineage>
</organism>
<evidence type="ECO:0000313" key="2">
    <source>
        <dbReference type="EMBL" id="KAK7464400.1"/>
    </source>
</evidence>
<sequence length="241" mass="26925">MASARECVATFTFIRHGQSTNNGKPIWAGGGLDSPLSEHGLKEAELLGTWFSNSETKFDTIYVSKLKRARQTANAIEHHTNTKPPLIEHAFLHEISFGEADGKPYVAEETPGLSLEDHYKQGVYPHIRNRTDRFPGGESKEDVARRAEEVIQELIVPAIKDTANGHIAIVSHGVFLRELFYALHRRTNHKSSVEYKYLDTTGWTRMKIGFKIPADSQEALEPSLSVLDVTHINVLDHLAGT</sequence>
<keyword evidence="3" id="KW-1185">Reference proteome</keyword>
<name>A0ABR1JSJ2_9AGAR</name>
<dbReference type="SUPFAM" id="SSF53254">
    <property type="entry name" value="Phosphoglycerate mutase-like"/>
    <property type="match status" value="1"/>
</dbReference>
<evidence type="ECO:0000313" key="3">
    <source>
        <dbReference type="Proteomes" id="UP001498398"/>
    </source>
</evidence>
<dbReference type="InterPro" id="IPR029033">
    <property type="entry name" value="His_PPase_superfam"/>
</dbReference>
<evidence type="ECO:0008006" key="4">
    <source>
        <dbReference type="Google" id="ProtNLM"/>
    </source>
</evidence>